<dbReference type="AlphaFoldDB" id="A0A266QCN0"/>
<feature type="domain" description="TonB-dependent receptor plug" evidence="12">
    <location>
        <begin position="50"/>
        <end position="149"/>
    </location>
</feature>
<dbReference type="Gene3D" id="2.40.170.20">
    <property type="entry name" value="TonB-dependent receptor, beta-barrel domain"/>
    <property type="match status" value="1"/>
</dbReference>
<evidence type="ECO:0000256" key="6">
    <source>
        <dbReference type="ARBA" id="ARBA00023136"/>
    </source>
</evidence>
<dbReference type="PANTHER" id="PTHR40980:SF3">
    <property type="entry name" value="TONB-DEPENDENT RECEPTOR-LIKE BETA-BARREL DOMAIN-CONTAINING PROTEIN"/>
    <property type="match status" value="1"/>
</dbReference>
<keyword evidence="6 8" id="KW-0472">Membrane</keyword>
<evidence type="ECO:0000256" key="5">
    <source>
        <dbReference type="ARBA" id="ARBA00023077"/>
    </source>
</evidence>
<dbReference type="Pfam" id="PF00593">
    <property type="entry name" value="TonB_dep_Rec_b-barrel"/>
    <property type="match status" value="1"/>
</dbReference>
<dbReference type="PANTHER" id="PTHR40980">
    <property type="entry name" value="PLUG DOMAIN-CONTAINING PROTEIN"/>
    <property type="match status" value="1"/>
</dbReference>
<protein>
    <submittedName>
        <fullName evidence="13">TonB-dependent receptor</fullName>
    </submittedName>
</protein>
<accession>A0A266QCN0</accession>
<evidence type="ECO:0000259" key="12">
    <source>
        <dbReference type="Pfam" id="PF07715"/>
    </source>
</evidence>
<dbReference type="SUPFAM" id="SSF56935">
    <property type="entry name" value="Porins"/>
    <property type="match status" value="1"/>
</dbReference>
<dbReference type="GO" id="GO:0009279">
    <property type="term" value="C:cell outer membrane"/>
    <property type="evidence" value="ECO:0007669"/>
    <property type="project" value="UniProtKB-SubCell"/>
</dbReference>
<reference evidence="14" key="1">
    <citation type="submission" date="2017-05" db="EMBL/GenBank/DDBJ databases">
        <authorList>
            <person name="Barney B.M."/>
        </authorList>
    </citation>
    <scope>NUCLEOTIDE SEQUENCE [LARGE SCALE GENOMIC DNA]</scope>
    <source>
        <strain evidence="14">PSBB022</strain>
    </source>
</reference>
<name>A0A266QCN0_9GAMM</name>
<evidence type="ECO:0000256" key="4">
    <source>
        <dbReference type="ARBA" id="ARBA00022692"/>
    </source>
</evidence>
<feature type="domain" description="TonB-dependent receptor-like beta-barrel" evidence="11">
    <location>
        <begin position="463"/>
        <end position="953"/>
    </location>
</feature>
<keyword evidence="5 9" id="KW-0798">TonB box</keyword>
<gene>
    <name evidence="13" type="ORF">CBP51_12065</name>
</gene>
<dbReference type="EMBL" id="NHNI01000001">
    <property type="protein sequence ID" value="OZY87664.1"/>
    <property type="molecule type" value="Genomic_DNA"/>
</dbReference>
<keyword evidence="3 8" id="KW-1134">Transmembrane beta strand</keyword>
<feature type="signal peptide" evidence="10">
    <location>
        <begin position="1"/>
        <end position="26"/>
    </location>
</feature>
<evidence type="ECO:0000256" key="9">
    <source>
        <dbReference type="RuleBase" id="RU003357"/>
    </source>
</evidence>
<keyword evidence="2 8" id="KW-0813">Transport</keyword>
<dbReference type="Gene3D" id="2.170.130.10">
    <property type="entry name" value="TonB-dependent receptor, plug domain"/>
    <property type="match status" value="1"/>
</dbReference>
<evidence type="ECO:0000256" key="3">
    <source>
        <dbReference type="ARBA" id="ARBA00022452"/>
    </source>
</evidence>
<evidence type="ECO:0000313" key="13">
    <source>
        <dbReference type="EMBL" id="OZY87664.1"/>
    </source>
</evidence>
<evidence type="ECO:0000259" key="11">
    <source>
        <dbReference type="Pfam" id="PF00593"/>
    </source>
</evidence>
<dbReference type="InterPro" id="IPR012910">
    <property type="entry name" value="Plug_dom"/>
</dbReference>
<dbReference type="Pfam" id="PF07715">
    <property type="entry name" value="Plug"/>
    <property type="match status" value="1"/>
</dbReference>
<comment type="caution">
    <text evidence="13">The sequence shown here is derived from an EMBL/GenBank/DDBJ whole genome shotgun (WGS) entry which is preliminary data.</text>
</comment>
<dbReference type="InterPro" id="IPR000531">
    <property type="entry name" value="Beta-barrel_TonB"/>
</dbReference>
<keyword evidence="13" id="KW-0675">Receptor</keyword>
<keyword evidence="10" id="KW-0732">Signal</keyword>
<evidence type="ECO:0000256" key="1">
    <source>
        <dbReference type="ARBA" id="ARBA00004571"/>
    </source>
</evidence>
<evidence type="ECO:0000256" key="10">
    <source>
        <dbReference type="SAM" id="SignalP"/>
    </source>
</evidence>
<comment type="similarity">
    <text evidence="8 9">Belongs to the TonB-dependent receptor family.</text>
</comment>
<dbReference type="NCBIfam" id="TIGR01782">
    <property type="entry name" value="TonB-Xanth-Caul"/>
    <property type="match status" value="1"/>
</dbReference>
<keyword evidence="14" id="KW-1185">Reference proteome</keyword>
<feature type="chain" id="PRO_5012808688" evidence="10">
    <location>
        <begin position="27"/>
        <end position="986"/>
    </location>
</feature>
<evidence type="ECO:0000256" key="2">
    <source>
        <dbReference type="ARBA" id="ARBA00022448"/>
    </source>
</evidence>
<proteinExistence type="inferred from homology"/>
<dbReference type="RefSeq" id="WP_094985021.1">
    <property type="nucleotide sequence ID" value="NZ_NHNI01000001.1"/>
</dbReference>
<organism evidence="13 14">
    <name type="scientific">Cellvibrio mixtus</name>
    <dbReference type="NCBI Taxonomy" id="39650"/>
    <lineage>
        <taxon>Bacteria</taxon>
        <taxon>Pseudomonadati</taxon>
        <taxon>Pseudomonadota</taxon>
        <taxon>Gammaproteobacteria</taxon>
        <taxon>Cellvibrionales</taxon>
        <taxon>Cellvibrionaceae</taxon>
        <taxon>Cellvibrio</taxon>
    </lineage>
</organism>
<dbReference type="InterPro" id="IPR037066">
    <property type="entry name" value="Plug_dom_sf"/>
</dbReference>
<dbReference type="PROSITE" id="PS52016">
    <property type="entry name" value="TONB_DEPENDENT_REC_3"/>
    <property type="match status" value="1"/>
</dbReference>
<keyword evidence="4 8" id="KW-0812">Transmembrane</keyword>
<keyword evidence="7 8" id="KW-0998">Cell outer membrane</keyword>
<dbReference type="InterPro" id="IPR010104">
    <property type="entry name" value="TonB_rcpt_bac"/>
</dbReference>
<dbReference type="InterPro" id="IPR039426">
    <property type="entry name" value="TonB-dep_rcpt-like"/>
</dbReference>
<evidence type="ECO:0000256" key="8">
    <source>
        <dbReference type="PROSITE-ProRule" id="PRU01360"/>
    </source>
</evidence>
<evidence type="ECO:0000256" key="7">
    <source>
        <dbReference type="ARBA" id="ARBA00023237"/>
    </source>
</evidence>
<dbReference type="InterPro" id="IPR036942">
    <property type="entry name" value="Beta-barrel_TonB_sf"/>
</dbReference>
<comment type="subcellular location">
    <subcellularLocation>
        <location evidence="1 8">Cell outer membrane</location>
        <topology evidence="1 8">Multi-pass membrane protein</topology>
    </subcellularLocation>
</comment>
<evidence type="ECO:0000313" key="14">
    <source>
        <dbReference type="Proteomes" id="UP000216101"/>
    </source>
</evidence>
<sequence>MKSSASFNRKLLSTLIAASLTTGVYAQDQGLEEVVVTGIRASLTNSVNVKRTSGSVVDAISAEDIGKLPDTTIADSLQRIPGIQIRRSAGEGAQVNVRGMPQVSTLLNGEQFLSAGSITTSQPELTDIPAELLSRVDVMKSSEAKTLAAGVAGTIDLKTRRPFDMEQGWTFAGSAEGSQGSYTDDETGHKVAGFAGFNNGDNFGAIVTVTNSKATMANYRYGMYSEGWYRGYHENVERDPVTGSDKYWPGYATPTDLTNDGDTNDVLFGTIDYGATNKTTERERTGISGSVQFQATDSIELLADVFYTKMDQGDYVNGLIADNAWSSYDWISPNPSANVVNRGKAVGGNGKDFYTTSITDLDAVRVLAKSETQMSERESLNFNLQANLELTDKLSGSVRYIHGNATNDATRNFADAFITSGAQHGLSTNVGGVKAPVNPGGYGPDRVPVVADFSGKHPSFAYPEGFGQDINGYGLVSSFADQNRDEESTLDVFRIDGTYDFQDGVKLDFGYRFADREVVRDQYDYVAPFVVKDANGNDVTVYSKWRDSGLEGVKGGETIAQTFSFTDLQDMGLITSISDFGPASDGNSYYFIDTNAMKNNLAFQEKLYPGNVRVKDGAESYIVEDKTQTFYVQASFEGEAGLPYQANVGLQYIETDLSITKYERDFTYTTVVDGVTYPTLDGTPRTITGTDVIERGFNDFLPRMNIAFDTSDNTKLRLAYTKTMQQMDANLLGRGRIFTTNYDSTNNVFKSVSASEYGNPYMNPWRSENYDASFEWYFSDSGMVSVGAFRVDLETGIATRGTKIDAVPDSDGVLRNTNQIDLTVTENTEGNVMKGWEVAYQQGFDFLPGAWSGLGTTLNYTYTTGEGSQKDFYGETMPVQDNSKHQVNAVLWYEYDQWQARVAYNYRSERFMSRQWIDGNPSAMWSAPTAYVDASVSYDINDNVTVYLQGTNLTEEYEESYMQWTDVVVDQNIYEARYTLGVRAKF</sequence>
<dbReference type="Proteomes" id="UP000216101">
    <property type="component" value="Unassembled WGS sequence"/>
</dbReference>